<name>A0A8J5BUF9_CHIOP</name>
<evidence type="ECO:0000256" key="1">
    <source>
        <dbReference type="SAM" id="MobiDB-lite"/>
    </source>
</evidence>
<feature type="region of interest" description="Disordered" evidence="1">
    <location>
        <begin position="1"/>
        <end position="35"/>
    </location>
</feature>
<evidence type="ECO:0000313" key="2">
    <source>
        <dbReference type="EMBL" id="KAG0710388.1"/>
    </source>
</evidence>
<proteinExistence type="predicted"/>
<organism evidence="2 3">
    <name type="scientific">Chionoecetes opilio</name>
    <name type="common">Atlantic snow crab</name>
    <name type="synonym">Cancer opilio</name>
    <dbReference type="NCBI Taxonomy" id="41210"/>
    <lineage>
        <taxon>Eukaryota</taxon>
        <taxon>Metazoa</taxon>
        <taxon>Ecdysozoa</taxon>
        <taxon>Arthropoda</taxon>
        <taxon>Crustacea</taxon>
        <taxon>Multicrustacea</taxon>
        <taxon>Malacostraca</taxon>
        <taxon>Eumalacostraca</taxon>
        <taxon>Eucarida</taxon>
        <taxon>Decapoda</taxon>
        <taxon>Pleocyemata</taxon>
        <taxon>Brachyura</taxon>
        <taxon>Eubrachyura</taxon>
        <taxon>Majoidea</taxon>
        <taxon>Majidae</taxon>
        <taxon>Chionoecetes</taxon>
    </lineage>
</organism>
<dbReference type="Proteomes" id="UP000770661">
    <property type="component" value="Unassembled WGS sequence"/>
</dbReference>
<dbReference type="OrthoDB" id="7696210at2759"/>
<dbReference type="EMBL" id="JACEEZ010024243">
    <property type="protein sequence ID" value="KAG0710388.1"/>
    <property type="molecule type" value="Genomic_DNA"/>
</dbReference>
<feature type="compositionally biased region" description="Basic and acidic residues" evidence="1">
    <location>
        <begin position="1"/>
        <end position="27"/>
    </location>
</feature>
<accession>A0A8J5BUF9</accession>
<gene>
    <name evidence="2" type="ORF">GWK47_022912</name>
</gene>
<dbReference type="AlphaFoldDB" id="A0A8J5BUF9"/>
<sequence>MVTALRREEFDGEGHGSEKSHASKEVGPRSPPGRLVSGRTLHFFRKLHLDEAFLDLPPDSWQMDEGFQRSSQIVRNLAVVNDHAERGVALIQEFNGSLTKDEEQLQFLLQVVADHRKAFPDPRKRTLAHTRPQ</sequence>
<dbReference type="PANTHER" id="PTHR46113">
    <property type="entry name" value="SNAC DOMAIN-CONTAINING PROTEIN"/>
    <property type="match status" value="1"/>
</dbReference>
<keyword evidence="3" id="KW-1185">Reference proteome</keyword>
<reference evidence="2" key="1">
    <citation type="submission" date="2020-07" db="EMBL/GenBank/DDBJ databases">
        <title>The High-quality genome of the commercially important snow crab, Chionoecetes opilio.</title>
        <authorList>
            <person name="Jeong J.-H."/>
            <person name="Ryu S."/>
        </authorList>
    </citation>
    <scope>NUCLEOTIDE SEQUENCE</scope>
    <source>
        <strain evidence="2">MADBK_172401_WGS</strain>
        <tissue evidence="2">Digestive gland</tissue>
    </source>
</reference>
<protein>
    <submittedName>
        <fullName evidence="2">Uncharacterized protein</fullName>
    </submittedName>
</protein>
<evidence type="ECO:0000313" key="3">
    <source>
        <dbReference type="Proteomes" id="UP000770661"/>
    </source>
</evidence>
<dbReference type="PANTHER" id="PTHR46113:SF1">
    <property type="entry name" value="PEPTIDASE M17 LEUCYL AMINOPEPTIDASE N-TERMINAL DOMAIN-CONTAINING PROTEIN"/>
    <property type="match status" value="1"/>
</dbReference>
<comment type="caution">
    <text evidence="2">The sequence shown here is derived from an EMBL/GenBank/DDBJ whole genome shotgun (WGS) entry which is preliminary data.</text>
</comment>